<protein>
    <submittedName>
        <fullName evidence="1">Uncharacterized protein</fullName>
    </submittedName>
</protein>
<gene>
    <name evidence="1" type="ORF">KP79_PYT22018</name>
</gene>
<dbReference type="AlphaFoldDB" id="A0A210Q0P9"/>
<comment type="caution">
    <text evidence="1">The sequence shown here is derived from an EMBL/GenBank/DDBJ whole genome shotgun (WGS) entry which is preliminary data.</text>
</comment>
<evidence type="ECO:0000313" key="1">
    <source>
        <dbReference type="EMBL" id="OWF42307.1"/>
    </source>
</evidence>
<evidence type="ECO:0000313" key="2">
    <source>
        <dbReference type="Proteomes" id="UP000242188"/>
    </source>
</evidence>
<dbReference type="Proteomes" id="UP000242188">
    <property type="component" value="Unassembled WGS sequence"/>
</dbReference>
<name>A0A210Q0P9_MIZYE</name>
<organism evidence="1 2">
    <name type="scientific">Mizuhopecten yessoensis</name>
    <name type="common">Japanese scallop</name>
    <name type="synonym">Patinopecten yessoensis</name>
    <dbReference type="NCBI Taxonomy" id="6573"/>
    <lineage>
        <taxon>Eukaryota</taxon>
        <taxon>Metazoa</taxon>
        <taxon>Spiralia</taxon>
        <taxon>Lophotrochozoa</taxon>
        <taxon>Mollusca</taxon>
        <taxon>Bivalvia</taxon>
        <taxon>Autobranchia</taxon>
        <taxon>Pteriomorphia</taxon>
        <taxon>Pectinida</taxon>
        <taxon>Pectinoidea</taxon>
        <taxon>Pectinidae</taxon>
        <taxon>Mizuhopecten</taxon>
    </lineage>
</organism>
<reference evidence="1 2" key="1">
    <citation type="journal article" date="2017" name="Nat. Ecol. Evol.">
        <title>Scallop genome provides insights into evolution of bilaterian karyotype and development.</title>
        <authorList>
            <person name="Wang S."/>
            <person name="Zhang J."/>
            <person name="Jiao W."/>
            <person name="Li J."/>
            <person name="Xun X."/>
            <person name="Sun Y."/>
            <person name="Guo X."/>
            <person name="Huan P."/>
            <person name="Dong B."/>
            <person name="Zhang L."/>
            <person name="Hu X."/>
            <person name="Sun X."/>
            <person name="Wang J."/>
            <person name="Zhao C."/>
            <person name="Wang Y."/>
            <person name="Wang D."/>
            <person name="Huang X."/>
            <person name="Wang R."/>
            <person name="Lv J."/>
            <person name="Li Y."/>
            <person name="Zhang Z."/>
            <person name="Liu B."/>
            <person name="Lu W."/>
            <person name="Hui Y."/>
            <person name="Liang J."/>
            <person name="Zhou Z."/>
            <person name="Hou R."/>
            <person name="Li X."/>
            <person name="Liu Y."/>
            <person name="Li H."/>
            <person name="Ning X."/>
            <person name="Lin Y."/>
            <person name="Zhao L."/>
            <person name="Xing Q."/>
            <person name="Dou J."/>
            <person name="Li Y."/>
            <person name="Mao J."/>
            <person name="Guo H."/>
            <person name="Dou H."/>
            <person name="Li T."/>
            <person name="Mu C."/>
            <person name="Jiang W."/>
            <person name="Fu Q."/>
            <person name="Fu X."/>
            <person name="Miao Y."/>
            <person name="Liu J."/>
            <person name="Yu Q."/>
            <person name="Li R."/>
            <person name="Liao H."/>
            <person name="Li X."/>
            <person name="Kong Y."/>
            <person name="Jiang Z."/>
            <person name="Chourrout D."/>
            <person name="Li R."/>
            <person name="Bao Z."/>
        </authorList>
    </citation>
    <scope>NUCLEOTIDE SEQUENCE [LARGE SCALE GENOMIC DNA]</scope>
    <source>
        <strain evidence="1 2">PY_sf001</strain>
    </source>
</reference>
<accession>A0A210Q0P9</accession>
<sequence length="76" mass="8407">MYACPLPTVVYFQQLNGANSEIGCLGILGNYLAVDCAHETQTRGTSRDSKAPKASVDKRKLILSIHFISFSLRYKV</sequence>
<proteinExistence type="predicted"/>
<keyword evidence="2" id="KW-1185">Reference proteome</keyword>
<dbReference type="EMBL" id="NEDP02005298">
    <property type="protein sequence ID" value="OWF42307.1"/>
    <property type="molecule type" value="Genomic_DNA"/>
</dbReference>